<dbReference type="Pfam" id="PF02518">
    <property type="entry name" value="HATPase_c"/>
    <property type="match status" value="1"/>
</dbReference>
<keyword evidence="8" id="KW-0472">Membrane</keyword>
<feature type="signal peptide" evidence="9">
    <location>
        <begin position="1"/>
        <end position="30"/>
    </location>
</feature>
<dbReference type="GO" id="GO:0016787">
    <property type="term" value="F:hydrolase activity"/>
    <property type="evidence" value="ECO:0007669"/>
    <property type="project" value="UniProtKB-KW"/>
</dbReference>
<feature type="domain" description="Histidine kinase" evidence="10">
    <location>
        <begin position="686"/>
        <end position="902"/>
    </location>
</feature>
<dbReference type="CDD" id="cd17546">
    <property type="entry name" value="REC_hyHK_CKI1_RcsC-like"/>
    <property type="match status" value="1"/>
</dbReference>
<dbReference type="CDD" id="cd16922">
    <property type="entry name" value="HATPase_EvgS-ArcB-TorS-like"/>
    <property type="match status" value="1"/>
</dbReference>
<keyword evidence="6" id="KW-0378">Hydrolase</keyword>
<dbReference type="SMART" id="SM00448">
    <property type="entry name" value="REC"/>
    <property type="match status" value="1"/>
</dbReference>
<dbReference type="GO" id="GO:0000155">
    <property type="term" value="F:phosphorelay sensor kinase activity"/>
    <property type="evidence" value="ECO:0007669"/>
    <property type="project" value="InterPro"/>
</dbReference>
<accession>A0A2N7FMN5</accession>
<keyword evidence="5" id="KW-0418">Kinase</keyword>
<keyword evidence="3 7" id="KW-0597">Phosphoprotein</keyword>
<dbReference type="InterPro" id="IPR003661">
    <property type="entry name" value="HisK_dim/P_dom"/>
</dbReference>
<dbReference type="GO" id="GO:0005886">
    <property type="term" value="C:plasma membrane"/>
    <property type="evidence" value="ECO:0007669"/>
    <property type="project" value="TreeGrafter"/>
</dbReference>
<dbReference type="Gene3D" id="3.40.190.10">
    <property type="entry name" value="Periplasmic binding protein-like II"/>
    <property type="match status" value="4"/>
</dbReference>
<dbReference type="InterPro" id="IPR004358">
    <property type="entry name" value="Sig_transdc_His_kin-like_C"/>
</dbReference>
<dbReference type="Proteomes" id="UP000235330">
    <property type="component" value="Unassembled WGS sequence"/>
</dbReference>
<organism evidence="12 13">
    <name type="scientific">Vibrio splendidus</name>
    <dbReference type="NCBI Taxonomy" id="29497"/>
    <lineage>
        <taxon>Bacteria</taxon>
        <taxon>Pseudomonadati</taxon>
        <taxon>Pseudomonadota</taxon>
        <taxon>Gammaproteobacteria</taxon>
        <taxon>Vibrionales</taxon>
        <taxon>Vibrionaceae</taxon>
        <taxon>Vibrio</taxon>
    </lineage>
</organism>
<dbReference type="GO" id="GO:0009927">
    <property type="term" value="F:histidine phosphotransfer kinase activity"/>
    <property type="evidence" value="ECO:0007669"/>
    <property type="project" value="TreeGrafter"/>
</dbReference>
<dbReference type="PANTHER" id="PTHR43047:SF72">
    <property type="entry name" value="OSMOSENSING HISTIDINE PROTEIN KINASE SLN1"/>
    <property type="match status" value="1"/>
</dbReference>
<evidence type="ECO:0000256" key="4">
    <source>
        <dbReference type="ARBA" id="ARBA00022679"/>
    </source>
</evidence>
<evidence type="ECO:0000256" key="2">
    <source>
        <dbReference type="ARBA" id="ARBA00012438"/>
    </source>
</evidence>
<dbReference type="SMART" id="SM00387">
    <property type="entry name" value="HATPase_c"/>
    <property type="match status" value="1"/>
</dbReference>
<keyword evidence="9" id="KW-0732">Signal</keyword>
<name>A0A2N7FMN5_VIBSP</name>
<dbReference type="InterPro" id="IPR036890">
    <property type="entry name" value="HATPase_C_sf"/>
</dbReference>
<dbReference type="Pfam" id="PF00497">
    <property type="entry name" value="SBP_bac_3"/>
    <property type="match status" value="2"/>
</dbReference>
<dbReference type="SUPFAM" id="SSF55874">
    <property type="entry name" value="ATPase domain of HSP90 chaperone/DNA topoisomerase II/histidine kinase"/>
    <property type="match status" value="1"/>
</dbReference>
<feature type="modified residue" description="4-aspartylphosphate" evidence="7">
    <location>
        <position position="1029"/>
    </location>
</feature>
<keyword evidence="4" id="KW-0808">Transferase</keyword>
<evidence type="ECO:0000256" key="5">
    <source>
        <dbReference type="ARBA" id="ARBA00022777"/>
    </source>
</evidence>
<dbReference type="RefSeq" id="WP_102515169.1">
    <property type="nucleotide sequence ID" value="NZ_CAWNSM010000004.1"/>
</dbReference>
<dbReference type="EMBL" id="MCWU01000004">
    <property type="protein sequence ID" value="PMJ70564.1"/>
    <property type="molecule type" value="Genomic_DNA"/>
</dbReference>
<dbReference type="SUPFAM" id="SSF53850">
    <property type="entry name" value="Periplasmic binding protein-like II"/>
    <property type="match status" value="2"/>
</dbReference>
<sequence>MPRLYIVSNIMKNFLICFFSLLPLSFQSLASEINLSDEQLNYLRSKKTIVIAKPTYVYKRMWEDLIVNKNHRSESEIVQLLEQKLGIDIVVKDYLSSRTLHKAIKNGEADLTFGYAQTKERDEHFAFSSSLYEIPNVYWYRDENTQNNSKKELTWACIRNSMFCQVIKDQGNSKIIFVNNTPELITALSVGNADATVLDLTSIQSYYSVVTPGEWQGNLEYSREIPSFSIQIMMRKEDKQLKSIVDRLLISNAEDIALRYSDYFFHFYDDLINQVLEGEYDRHTIRYTVSENTYPYSYLDPASKKTVGFIHDAVALISRKLGVSFEYIPPDGKDIVDMLRNREVEFLPGFDVEQPNNQEFQFSQPFMTLDWAYTEANKPWDVKRTAILDRTGYFIQKDSLNADLADAVLYQDIDSLINDMSNGKITHAYIPQSIANLYVYNGYGNIFHIIASDESAPLSRKMGVILRKDSTFLQNVINSAVSLTTQNEIDLLTLKHHNITAQYGYSKERIIAYTLMISCIVFALIIFGLVRTRRLSLSLTRAQLSEQRSYDQIQWLTDLLDNLPSLIAIHDQNGQLILANSAFDKQMSACRSLAHGERPSFCWLNDQDEQLSDKLGIWSTIKCNCSSGEQHFRVIRQYLENAPKDDSYIVTVLDDLTKWEKQQRELEVSNKKAQEAIKARDLFLAIVSHELRTPIAAMIGLMELLSTKIENKDDVELLSNAQLSAERLKLLVSDILDISKMEANQLHLESKVSNIYEELCPIFRTFETNARLNNLQFKLDWKMNAIASASLDWLRVTQILNNLLNNAIKFTEDGFILVSVKASATQLQLTITDTGCGMSDQQITRAFQPFAQGDHSISRRYGGTGLGITVVQRLVNMMNGELNIESKLGLGTKVTITLPIKGGTVPIIVNTPISCEDREVLSWLKAWKVDSQMNDYGPVIERSTQWQNLYPDLLLSDITSQGKSVAHTPAIEYHFAGTVLIADDDPINRLLFAKQLKRFGLTTIIVKDGQEAMEELESNERLVDIIITDCHMPNIDGYQLTEKIRSLDKFKHLPIIGCTAEDSKLVIEKAEHVGMDQVIYKPYSFEELAYALETLLPQQEKAADQSWAKNYSLEEQLQMATVILDSFSLDKAMLLEANPNIKAIAHRIKGSASLLGLDSLNYAAKDCEQNTENPMYCHKLIEELDLAIASAHAVINRLDSL</sequence>
<dbReference type="SMART" id="SM00388">
    <property type="entry name" value="HisKA"/>
    <property type="match status" value="1"/>
</dbReference>
<dbReference type="PANTHER" id="PTHR43047">
    <property type="entry name" value="TWO-COMPONENT HISTIDINE PROTEIN KINASE"/>
    <property type="match status" value="1"/>
</dbReference>
<evidence type="ECO:0000256" key="6">
    <source>
        <dbReference type="ARBA" id="ARBA00022801"/>
    </source>
</evidence>
<dbReference type="AlphaFoldDB" id="A0A2N7FMN5"/>
<gene>
    <name evidence="12" type="ORF">BCU17_09360</name>
</gene>
<evidence type="ECO:0000256" key="9">
    <source>
        <dbReference type="SAM" id="SignalP"/>
    </source>
</evidence>
<proteinExistence type="predicted"/>
<feature type="chain" id="PRO_5014730668" description="histidine kinase" evidence="9">
    <location>
        <begin position="31"/>
        <end position="1201"/>
    </location>
</feature>
<evidence type="ECO:0000313" key="12">
    <source>
        <dbReference type="EMBL" id="PMJ70564.1"/>
    </source>
</evidence>
<reference evidence="13" key="1">
    <citation type="submission" date="2016-07" db="EMBL/GenBank/DDBJ databases">
        <title>Nontailed viruses are major unrecognized killers of bacteria in the ocean.</title>
        <authorList>
            <person name="Kauffman K."/>
            <person name="Hussain F."/>
            <person name="Yang J."/>
            <person name="Arevalo P."/>
            <person name="Brown J."/>
            <person name="Cutler M."/>
            <person name="Kelly L."/>
            <person name="Polz M.F."/>
        </authorList>
    </citation>
    <scope>NUCLEOTIDE SEQUENCE [LARGE SCALE GENOMIC DNA]</scope>
    <source>
        <strain evidence="13">10N.261.55.E11</strain>
    </source>
</reference>
<dbReference type="InterPro" id="IPR001789">
    <property type="entry name" value="Sig_transdc_resp-reg_receiver"/>
</dbReference>
<dbReference type="EC" id="2.7.13.3" evidence="2"/>
<dbReference type="InterPro" id="IPR036097">
    <property type="entry name" value="HisK_dim/P_sf"/>
</dbReference>
<dbReference type="PROSITE" id="PS50109">
    <property type="entry name" value="HIS_KIN"/>
    <property type="match status" value="1"/>
</dbReference>
<keyword evidence="8" id="KW-1133">Transmembrane helix</keyword>
<dbReference type="InterPro" id="IPR003594">
    <property type="entry name" value="HATPase_dom"/>
</dbReference>
<dbReference type="PROSITE" id="PS50110">
    <property type="entry name" value="RESPONSE_REGULATORY"/>
    <property type="match status" value="1"/>
</dbReference>
<dbReference type="InterPro" id="IPR001638">
    <property type="entry name" value="Solute-binding_3/MltF_N"/>
</dbReference>
<dbReference type="SMART" id="SM00062">
    <property type="entry name" value="PBPb"/>
    <property type="match status" value="1"/>
</dbReference>
<dbReference type="CDD" id="cd00082">
    <property type="entry name" value="HisKA"/>
    <property type="match status" value="1"/>
</dbReference>
<dbReference type="InterPro" id="IPR011006">
    <property type="entry name" value="CheY-like_superfamily"/>
</dbReference>
<keyword evidence="8" id="KW-0812">Transmembrane</keyword>
<evidence type="ECO:0000259" key="10">
    <source>
        <dbReference type="PROSITE" id="PS50109"/>
    </source>
</evidence>
<evidence type="ECO:0000256" key="1">
    <source>
        <dbReference type="ARBA" id="ARBA00000085"/>
    </source>
</evidence>
<comment type="caution">
    <text evidence="12">The sequence shown here is derived from an EMBL/GenBank/DDBJ whole genome shotgun (WGS) entry which is preliminary data.</text>
</comment>
<dbReference type="Gene3D" id="3.30.565.10">
    <property type="entry name" value="Histidine kinase-like ATPase, C-terminal domain"/>
    <property type="match status" value="1"/>
</dbReference>
<dbReference type="Pfam" id="PF00512">
    <property type="entry name" value="HisKA"/>
    <property type="match status" value="1"/>
</dbReference>
<evidence type="ECO:0000259" key="11">
    <source>
        <dbReference type="PROSITE" id="PS50110"/>
    </source>
</evidence>
<dbReference type="PRINTS" id="PR00344">
    <property type="entry name" value="BCTRLSENSOR"/>
</dbReference>
<protein>
    <recommendedName>
        <fullName evidence="2">histidine kinase</fullName>
        <ecNumber evidence="2">2.7.13.3</ecNumber>
    </recommendedName>
</protein>
<dbReference type="InterPro" id="IPR005467">
    <property type="entry name" value="His_kinase_dom"/>
</dbReference>
<dbReference type="InterPro" id="IPR036641">
    <property type="entry name" value="HPT_dom_sf"/>
</dbReference>
<feature type="domain" description="Response regulatory" evidence="11">
    <location>
        <begin position="978"/>
        <end position="1096"/>
    </location>
</feature>
<dbReference type="SUPFAM" id="SSF47226">
    <property type="entry name" value="Histidine-containing phosphotransfer domain, HPT domain"/>
    <property type="match status" value="1"/>
</dbReference>
<evidence type="ECO:0000256" key="7">
    <source>
        <dbReference type="PROSITE-ProRule" id="PRU00169"/>
    </source>
</evidence>
<dbReference type="Gene3D" id="3.40.50.2300">
    <property type="match status" value="1"/>
</dbReference>
<evidence type="ECO:0000256" key="8">
    <source>
        <dbReference type="SAM" id="Phobius"/>
    </source>
</evidence>
<dbReference type="Gene3D" id="1.20.120.160">
    <property type="entry name" value="HPT domain"/>
    <property type="match status" value="1"/>
</dbReference>
<comment type="catalytic activity">
    <reaction evidence="1">
        <text>ATP + protein L-histidine = ADP + protein N-phospho-L-histidine.</text>
        <dbReference type="EC" id="2.7.13.3"/>
    </reaction>
</comment>
<feature type="transmembrane region" description="Helical" evidence="8">
    <location>
        <begin position="510"/>
        <end position="530"/>
    </location>
</feature>
<evidence type="ECO:0000256" key="3">
    <source>
        <dbReference type="ARBA" id="ARBA00022553"/>
    </source>
</evidence>
<dbReference type="SUPFAM" id="SSF52172">
    <property type="entry name" value="CheY-like"/>
    <property type="match status" value="1"/>
</dbReference>
<evidence type="ECO:0000313" key="13">
    <source>
        <dbReference type="Proteomes" id="UP000235330"/>
    </source>
</evidence>
<dbReference type="Gene3D" id="1.10.287.130">
    <property type="match status" value="1"/>
</dbReference>
<dbReference type="Pfam" id="PF00072">
    <property type="entry name" value="Response_reg"/>
    <property type="match status" value="1"/>
</dbReference>
<dbReference type="SUPFAM" id="SSF47384">
    <property type="entry name" value="Homodimeric domain of signal transducing histidine kinase"/>
    <property type="match status" value="1"/>
</dbReference>